<dbReference type="Gene3D" id="3.10.520.10">
    <property type="entry name" value="ApbE-like domains"/>
    <property type="match status" value="1"/>
</dbReference>
<comment type="cofactor">
    <cofactor evidence="12">
        <name>Mg(2+)</name>
        <dbReference type="ChEBI" id="CHEBI:18420"/>
    </cofactor>
    <cofactor evidence="12">
        <name>Mn(2+)</name>
        <dbReference type="ChEBI" id="CHEBI:29035"/>
    </cofactor>
    <text evidence="12">Magnesium. Can also use manganese.</text>
</comment>
<sequence>MMWSIHNHLLLLIAVTCCALFQPLHAAWISGEEAIMGTKVSVQLWHQDKSRGEAAVQAVMEEFRRLDKKLSPYIEHSELALVNRMAASEPVVISEEFYRLLETSHVYSELTKGAFDITFASIGHRYDYRKGVKPSDSTIDTALPLIDYRNIRLAAANRTVSFEKPGVRIDLGGIAKGYAVDRGIELLQQRGIGHALISAGGDSRLLGDHRGRPWHIGIQAPRDKERMAAMLPLVDNAISTSGDYERFFERDGVRYHHIISPKTGRSAGTLQSVTIIGPNATRTDALSTSIFVLGAEKGMALVNRLEDIDAVIIDEDGEMITSDGFTDAGSQ</sequence>
<dbReference type="Pfam" id="PF02424">
    <property type="entry name" value="ApbE"/>
    <property type="match status" value="1"/>
</dbReference>
<gene>
    <name evidence="14" type="ORF">JAY77_03930</name>
</gene>
<evidence type="ECO:0000256" key="6">
    <source>
        <dbReference type="ARBA" id="ARBA00022723"/>
    </source>
</evidence>
<dbReference type="GO" id="GO:0046872">
    <property type="term" value="F:metal ion binding"/>
    <property type="evidence" value="ECO:0007669"/>
    <property type="project" value="UniProtKB-UniRule"/>
</dbReference>
<evidence type="ECO:0000313" key="14">
    <source>
        <dbReference type="EMBL" id="MCG7977284.1"/>
    </source>
</evidence>
<proteinExistence type="inferred from homology"/>
<evidence type="ECO:0000256" key="12">
    <source>
        <dbReference type="PIRSR" id="PIRSR006268-2"/>
    </source>
</evidence>
<reference evidence="14" key="1">
    <citation type="journal article" date="2021" name="Proc. Natl. Acad. Sci. U.S.A.">
        <title>Global biogeography of chemosynthetic symbionts reveals both localized and globally distributed symbiont groups. .</title>
        <authorList>
            <person name="Osvatic J.T."/>
            <person name="Wilkins L.G.E."/>
            <person name="Leibrecht L."/>
            <person name="Leray M."/>
            <person name="Zauner S."/>
            <person name="Polzin J."/>
            <person name="Camacho Y."/>
            <person name="Gros O."/>
            <person name="van Gils J.A."/>
            <person name="Eisen J.A."/>
            <person name="Petersen J.M."/>
            <person name="Yuen B."/>
        </authorList>
    </citation>
    <scope>NUCLEOTIDE SEQUENCE</scope>
    <source>
        <strain evidence="14">MAGclacostrist055</strain>
    </source>
</reference>
<keyword evidence="5 11" id="KW-0808">Transferase</keyword>
<dbReference type="InterPro" id="IPR003374">
    <property type="entry name" value="ApbE-like_sf"/>
</dbReference>
<evidence type="ECO:0000256" key="13">
    <source>
        <dbReference type="SAM" id="SignalP"/>
    </source>
</evidence>
<dbReference type="InterPro" id="IPR024932">
    <property type="entry name" value="ApbE"/>
</dbReference>
<dbReference type="SUPFAM" id="SSF143631">
    <property type="entry name" value="ApbE-like"/>
    <property type="match status" value="1"/>
</dbReference>
<feature type="binding site" evidence="12">
    <location>
        <position position="173"/>
    </location>
    <ligand>
        <name>Mg(2+)</name>
        <dbReference type="ChEBI" id="CHEBI:18420"/>
    </ligand>
</feature>
<dbReference type="Proteomes" id="UP000886674">
    <property type="component" value="Unassembled WGS sequence"/>
</dbReference>
<keyword evidence="13" id="KW-0732">Signal</keyword>
<comment type="caution">
    <text evidence="14">The sequence shown here is derived from an EMBL/GenBank/DDBJ whole genome shotgun (WGS) entry which is preliminary data.</text>
</comment>
<name>A0A9E4NH97_9GAMM</name>
<protein>
    <recommendedName>
        <fullName evidence="3 11">FAD:protein FMN transferase</fullName>
        <ecNumber evidence="2 11">2.7.1.180</ecNumber>
    </recommendedName>
    <alternativeName>
        <fullName evidence="9 11">Flavin transferase</fullName>
    </alternativeName>
</protein>
<evidence type="ECO:0000256" key="5">
    <source>
        <dbReference type="ARBA" id="ARBA00022679"/>
    </source>
</evidence>
<feature type="binding site" evidence="12">
    <location>
        <position position="284"/>
    </location>
    <ligand>
        <name>Mg(2+)</name>
        <dbReference type="ChEBI" id="CHEBI:18420"/>
    </ligand>
</feature>
<evidence type="ECO:0000256" key="4">
    <source>
        <dbReference type="ARBA" id="ARBA00022630"/>
    </source>
</evidence>
<dbReference type="GO" id="GO:0016740">
    <property type="term" value="F:transferase activity"/>
    <property type="evidence" value="ECO:0007669"/>
    <property type="project" value="UniProtKB-UniRule"/>
</dbReference>
<dbReference type="AlphaFoldDB" id="A0A9E4NH97"/>
<evidence type="ECO:0000256" key="8">
    <source>
        <dbReference type="ARBA" id="ARBA00022842"/>
    </source>
</evidence>
<evidence type="ECO:0000256" key="7">
    <source>
        <dbReference type="ARBA" id="ARBA00022827"/>
    </source>
</evidence>
<dbReference type="EMBL" id="JAEPCR010000011">
    <property type="protein sequence ID" value="MCG7977284.1"/>
    <property type="molecule type" value="Genomic_DNA"/>
</dbReference>
<feature type="binding site" evidence="12">
    <location>
        <position position="288"/>
    </location>
    <ligand>
        <name>Mg(2+)</name>
        <dbReference type="ChEBI" id="CHEBI:18420"/>
    </ligand>
</feature>
<keyword evidence="6 11" id="KW-0479">Metal-binding</keyword>
<evidence type="ECO:0000256" key="1">
    <source>
        <dbReference type="ARBA" id="ARBA00008282"/>
    </source>
</evidence>
<evidence type="ECO:0000313" key="15">
    <source>
        <dbReference type="Proteomes" id="UP000886674"/>
    </source>
</evidence>
<dbReference type="PANTHER" id="PTHR30040:SF2">
    <property type="entry name" value="FAD:PROTEIN FMN TRANSFERASE"/>
    <property type="match status" value="1"/>
</dbReference>
<dbReference type="EC" id="2.7.1.180" evidence="2 11"/>
<feature type="signal peptide" evidence="13">
    <location>
        <begin position="1"/>
        <end position="26"/>
    </location>
</feature>
<organism evidence="14 15">
    <name type="scientific">Candidatus Thiodiazotropha taylori</name>
    <dbReference type="NCBI Taxonomy" id="2792791"/>
    <lineage>
        <taxon>Bacteria</taxon>
        <taxon>Pseudomonadati</taxon>
        <taxon>Pseudomonadota</taxon>
        <taxon>Gammaproteobacteria</taxon>
        <taxon>Chromatiales</taxon>
        <taxon>Sedimenticolaceae</taxon>
        <taxon>Candidatus Thiodiazotropha</taxon>
    </lineage>
</organism>
<evidence type="ECO:0000256" key="10">
    <source>
        <dbReference type="ARBA" id="ARBA00048540"/>
    </source>
</evidence>
<feature type="chain" id="PRO_5039926516" description="FAD:protein FMN transferase" evidence="13">
    <location>
        <begin position="27"/>
        <end position="331"/>
    </location>
</feature>
<keyword evidence="8 11" id="KW-0460">Magnesium</keyword>
<keyword evidence="4 11" id="KW-0285">Flavoprotein</keyword>
<accession>A0A9E4NH97</accession>
<keyword evidence="7 11" id="KW-0274">FAD</keyword>
<evidence type="ECO:0000256" key="11">
    <source>
        <dbReference type="PIRNR" id="PIRNR006268"/>
    </source>
</evidence>
<evidence type="ECO:0000256" key="2">
    <source>
        <dbReference type="ARBA" id="ARBA00011955"/>
    </source>
</evidence>
<dbReference type="PANTHER" id="PTHR30040">
    <property type="entry name" value="THIAMINE BIOSYNTHESIS LIPOPROTEIN APBE"/>
    <property type="match status" value="1"/>
</dbReference>
<comment type="catalytic activity">
    <reaction evidence="10 11">
        <text>L-threonyl-[protein] + FAD = FMN-L-threonyl-[protein] + AMP + H(+)</text>
        <dbReference type="Rhea" id="RHEA:36847"/>
        <dbReference type="Rhea" id="RHEA-COMP:11060"/>
        <dbReference type="Rhea" id="RHEA-COMP:11061"/>
        <dbReference type="ChEBI" id="CHEBI:15378"/>
        <dbReference type="ChEBI" id="CHEBI:30013"/>
        <dbReference type="ChEBI" id="CHEBI:57692"/>
        <dbReference type="ChEBI" id="CHEBI:74257"/>
        <dbReference type="ChEBI" id="CHEBI:456215"/>
        <dbReference type="EC" id="2.7.1.180"/>
    </reaction>
</comment>
<evidence type="ECO:0000256" key="9">
    <source>
        <dbReference type="ARBA" id="ARBA00031306"/>
    </source>
</evidence>
<evidence type="ECO:0000256" key="3">
    <source>
        <dbReference type="ARBA" id="ARBA00016337"/>
    </source>
</evidence>
<dbReference type="PIRSF" id="PIRSF006268">
    <property type="entry name" value="ApbE"/>
    <property type="match status" value="1"/>
</dbReference>
<comment type="similarity">
    <text evidence="1 11">Belongs to the ApbE family.</text>
</comment>